<organism evidence="7 8">
    <name type="scientific">Rubinisphaera italica</name>
    <dbReference type="NCBI Taxonomy" id="2527969"/>
    <lineage>
        <taxon>Bacteria</taxon>
        <taxon>Pseudomonadati</taxon>
        <taxon>Planctomycetota</taxon>
        <taxon>Planctomycetia</taxon>
        <taxon>Planctomycetales</taxon>
        <taxon>Planctomycetaceae</taxon>
        <taxon>Rubinisphaera</taxon>
    </lineage>
</organism>
<evidence type="ECO:0000256" key="3">
    <source>
        <dbReference type="ARBA" id="ARBA00022723"/>
    </source>
</evidence>
<feature type="binding site" evidence="6">
    <location>
        <position position="89"/>
    </location>
    <ligand>
        <name>Mg(2+)</name>
        <dbReference type="ChEBI" id="CHEBI:18420"/>
        <label>1</label>
        <note>catalytic</note>
    </ligand>
</feature>
<accession>A0A5C5XK45</accession>
<dbReference type="PANTHER" id="PTHR43200">
    <property type="entry name" value="PHOSPHATASE"/>
    <property type="match status" value="1"/>
</dbReference>
<dbReference type="Proteomes" id="UP000316095">
    <property type="component" value="Unassembled WGS sequence"/>
</dbReference>
<keyword evidence="3 6" id="KW-0479">Metal-binding</keyword>
<comment type="similarity">
    <text evidence="2">Belongs to the inositol monophosphatase superfamily.</text>
</comment>
<dbReference type="EC" id="3.1.3.15" evidence="7"/>
<keyword evidence="4 7" id="KW-0378">Hydrolase</keyword>
<dbReference type="Gene3D" id="3.40.190.80">
    <property type="match status" value="1"/>
</dbReference>
<dbReference type="EMBL" id="SJPG01000001">
    <property type="protein sequence ID" value="TWT62172.1"/>
    <property type="molecule type" value="Genomic_DNA"/>
</dbReference>
<keyword evidence="8" id="KW-1185">Reference proteome</keyword>
<dbReference type="OrthoDB" id="9772456at2"/>
<evidence type="ECO:0000256" key="1">
    <source>
        <dbReference type="ARBA" id="ARBA00001946"/>
    </source>
</evidence>
<comment type="cofactor">
    <cofactor evidence="1 6">
        <name>Mg(2+)</name>
        <dbReference type="ChEBI" id="CHEBI:18420"/>
    </cofactor>
</comment>
<dbReference type="InterPro" id="IPR051090">
    <property type="entry name" value="Inositol_monoP_superfamily"/>
</dbReference>
<evidence type="ECO:0000256" key="5">
    <source>
        <dbReference type="ARBA" id="ARBA00022842"/>
    </source>
</evidence>
<dbReference type="GO" id="GO:0000105">
    <property type="term" value="P:L-histidine biosynthetic process"/>
    <property type="evidence" value="ECO:0007669"/>
    <property type="project" value="TreeGrafter"/>
</dbReference>
<dbReference type="GO" id="GO:0004401">
    <property type="term" value="F:histidinol-phosphatase activity"/>
    <property type="evidence" value="ECO:0007669"/>
    <property type="project" value="UniProtKB-EC"/>
</dbReference>
<keyword evidence="5 6" id="KW-0460">Magnesium</keyword>
<feature type="binding site" evidence="6">
    <location>
        <position position="90"/>
    </location>
    <ligand>
        <name>Mg(2+)</name>
        <dbReference type="ChEBI" id="CHEBI:18420"/>
        <label>2</label>
    </ligand>
</feature>
<reference evidence="7 8" key="1">
    <citation type="submission" date="2019-02" db="EMBL/GenBank/DDBJ databases">
        <title>Deep-cultivation of Planctomycetes and their phenomic and genomic characterization uncovers novel biology.</title>
        <authorList>
            <person name="Wiegand S."/>
            <person name="Jogler M."/>
            <person name="Boedeker C."/>
            <person name="Pinto D."/>
            <person name="Vollmers J."/>
            <person name="Rivas-Marin E."/>
            <person name="Kohn T."/>
            <person name="Peeters S.H."/>
            <person name="Heuer A."/>
            <person name="Rast P."/>
            <person name="Oberbeckmann S."/>
            <person name="Bunk B."/>
            <person name="Jeske O."/>
            <person name="Meyerdierks A."/>
            <person name="Storesund J.E."/>
            <person name="Kallscheuer N."/>
            <person name="Luecker S."/>
            <person name="Lage O.M."/>
            <person name="Pohl T."/>
            <person name="Merkel B.J."/>
            <person name="Hornburger P."/>
            <person name="Mueller R.-W."/>
            <person name="Bruemmer F."/>
            <person name="Labrenz M."/>
            <person name="Spormann A.M."/>
            <person name="Op Den Camp H."/>
            <person name="Overmann J."/>
            <person name="Amann R."/>
            <person name="Jetten M.S.M."/>
            <person name="Mascher T."/>
            <person name="Medema M.H."/>
            <person name="Devos D.P."/>
            <person name="Kaster A.-K."/>
            <person name="Ovreas L."/>
            <person name="Rohde M."/>
            <person name="Galperin M.Y."/>
            <person name="Jogler C."/>
        </authorList>
    </citation>
    <scope>NUCLEOTIDE SEQUENCE [LARGE SCALE GENOMIC DNA]</scope>
    <source>
        <strain evidence="7 8">Pan54</strain>
    </source>
</reference>
<dbReference type="Gene3D" id="3.30.540.10">
    <property type="entry name" value="Fructose-1,6-Bisphosphatase, subunit A, domain 1"/>
    <property type="match status" value="1"/>
</dbReference>
<comment type="caution">
    <text evidence="7">The sequence shown here is derived from an EMBL/GenBank/DDBJ whole genome shotgun (WGS) entry which is preliminary data.</text>
</comment>
<dbReference type="AlphaFoldDB" id="A0A5C5XK45"/>
<evidence type="ECO:0000313" key="8">
    <source>
        <dbReference type="Proteomes" id="UP000316095"/>
    </source>
</evidence>
<evidence type="ECO:0000256" key="4">
    <source>
        <dbReference type="ARBA" id="ARBA00022801"/>
    </source>
</evidence>
<dbReference type="CDD" id="cd01641">
    <property type="entry name" value="Bacterial_IMPase_like_1"/>
    <property type="match status" value="1"/>
</dbReference>
<dbReference type="GO" id="GO:0046872">
    <property type="term" value="F:metal ion binding"/>
    <property type="evidence" value="ECO:0007669"/>
    <property type="project" value="UniProtKB-KW"/>
</dbReference>
<evidence type="ECO:0000256" key="2">
    <source>
        <dbReference type="ARBA" id="ARBA00009759"/>
    </source>
</evidence>
<evidence type="ECO:0000313" key="7">
    <source>
        <dbReference type="EMBL" id="TWT62172.1"/>
    </source>
</evidence>
<dbReference type="Pfam" id="PF00459">
    <property type="entry name" value="Inositol_P"/>
    <property type="match status" value="1"/>
</dbReference>
<feature type="binding site" evidence="6">
    <location>
        <position position="71"/>
    </location>
    <ligand>
        <name>Mg(2+)</name>
        <dbReference type="ChEBI" id="CHEBI:18420"/>
        <label>1</label>
        <note>catalytic</note>
    </ligand>
</feature>
<sequence>MPNTDYQSRLEFALDAAEQAQDLILKYYQNQDLAIDSKKDDTPVTEADRGAELLIRELLEKSFPEDGILGEEFPEKPGKNQFRWILDPIDGTKSFVHGVPLFGCLIGLEEIGKNDERHCVVGVCRFPALDEVVYAAKGSGAWWKIKENEPIPARCSTNTNLSEACFCTTNVARWEQLGLSKPYYTLCNGVQLTRGWGDCFGHILVATGRADIMVDPVLSEWDAAALLPILEEAGGHFIDRDGNATIYSKNGMSVTAAMKDQLLQIINDK</sequence>
<dbReference type="PROSITE" id="PS00629">
    <property type="entry name" value="IMP_1"/>
    <property type="match status" value="1"/>
</dbReference>
<dbReference type="PRINTS" id="PR00377">
    <property type="entry name" value="IMPHPHTASES"/>
</dbReference>
<name>A0A5C5XK45_9PLAN</name>
<dbReference type="PANTHER" id="PTHR43200:SF6">
    <property type="entry name" value="3'(2'),5'-BISPHOSPHATE NUCLEOTIDASE"/>
    <property type="match status" value="1"/>
</dbReference>
<dbReference type="InterPro" id="IPR020583">
    <property type="entry name" value="Inositol_monoP_metal-BS"/>
</dbReference>
<feature type="binding site" evidence="6">
    <location>
        <position position="87"/>
    </location>
    <ligand>
        <name>Mg(2+)</name>
        <dbReference type="ChEBI" id="CHEBI:18420"/>
        <label>1</label>
        <note>catalytic</note>
    </ligand>
</feature>
<evidence type="ECO:0000256" key="6">
    <source>
        <dbReference type="PIRSR" id="PIRSR600760-2"/>
    </source>
</evidence>
<protein>
    <submittedName>
        <fullName evidence="7">Histidinol-phosphatase</fullName>
        <ecNumber evidence="7">3.1.3.15</ecNumber>
    </submittedName>
</protein>
<feature type="binding site" evidence="6">
    <location>
        <position position="222"/>
    </location>
    <ligand>
        <name>Mg(2+)</name>
        <dbReference type="ChEBI" id="CHEBI:18420"/>
        <label>1</label>
        <note>catalytic</note>
    </ligand>
</feature>
<dbReference type="InterPro" id="IPR000760">
    <property type="entry name" value="Inositol_monophosphatase-like"/>
</dbReference>
<dbReference type="SUPFAM" id="SSF56655">
    <property type="entry name" value="Carbohydrate phosphatase"/>
    <property type="match status" value="1"/>
</dbReference>
<gene>
    <name evidence="7" type="primary">hisN</name>
    <name evidence="7" type="ORF">Pan54_29130</name>
</gene>
<proteinExistence type="inferred from homology"/>
<dbReference type="RefSeq" id="WP_146504060.1">
    <property type="nucleotide sequence ID" value="NZ_SJPG01000001.1"/>
</dbReference>